<name>A0A1I0ZZZ3_9BACI</name>
<dbReference type="GO" id="GO:0140359">
    <property type="term" value="F:ABC-type transporter activity"/>
    <property type="evidence" value="ECO:0007669"/>
    <property type="project" value="InterPro"/>
</dbReference>
<evidence type="ECO:0000256" key="2">
    <source>
        <dbReference type="ARBA" id="ARBA00022692"/>
    </source>
</evidence>
<dbReference type="InterPro" id="IPR013525">
    <property type="entry name" value="ABC2_TM"/>
</dbReference>
<dbReference type="PANTHER" id="PTHR43077">
    <property type="entry name" value="TRANSPORT PERMEASE YVFS-RELATED"/>
    <property type="match status" value="1"/>
</dbReference>
<feature type="transmembrane region" description="Helical" evidence="5">
    <location>
        <begin position="304"/>
        <end position="328"/>
    </location>
</feature>
<evidence type="ECO:0000313" key="8">
    <source>
        <dbReference type="Proteomes" id="UP000198642"/>
    </source>
</evidence>
<dbReference type="STRING" id="237679.SAMN04488072_11528"/>
<comment type="subcellular location">
    <subcellularLocation>
        <location evidence="1">Membrane</location>
        <topology evidence="1">Multi-pass membrane protein</topology>
    </subcellularLocation>
</comment>
<feature type="transmembrane region" description="Helical" evidence="5">
    <location>
        <begin position="226"/>
        <end position="250"/>
    </location>
</feature>
<feature type="transmembrane region" description="Helical" evidence="5">
    <location>
        <begin position="270"/>
        <end position="292"/>
    </location>
</feature>
<organism evidence="7 8">
    <name type="scientific">Lentibacillus halodurans</name>
    <dbReference type="NCBI Taxonomy" id="237679"/>
    <lineage>
        <taxon>Bacteria</taxon>
        <taxon>Bacillati</taxon>
        <taxon>Bacillota</taxon>
        <taxon>Bacilli</taxon>
        <taxon>Bacillales</taxon>
        <taxon>Bacillaceae</taxon>
        <taxon>Lentibacillus</taxon>
    </lineage>
</organism>
<dbReference type="OrthoDB" id="3078158at2"/>
<reference evidence="7 8" key="1">
    <citation type="submission" date="2016-10" db="EMBL/GenBank/DDBJ databases">
        <authorList>
            <person name="de Groot N.N."/>
        </authorList>
    </citation>
    <scope>NUCLEOTIDE SEQUENCE [LARGE SCALE GENOMIC DNA]</scope>
    <source>
        <strain evidence="7 8">CGMCC 1.3702</strain>
    </source>
</reference>
<feature type="transmembrane region" description="Helical" evidence="5">
    <location>
        <begin position="340"/>
        <end position="359"/>
    </location>
</feature>
<gene>
    <name evidence="7" type="ORF">SAMN04488072_11528</name>
</gene>
<evidence type="ECO:0000256" key="3">
    <source>
        <dbReference type="ARBA" id="ARBA00022989"/>
    </source>
</evidence>
<dbReference type="AlphaFoldDB" id="A0A1I0ZZZ3"/>
<proteinExistence type="predicted"/>
<keyword evidence="4 5" id="KW-0472">Membrane</keyword>
<evidence type="ECO:0000313" key="7">
    <source>
        <dbReference type="EMBL" id="SFB31294.1"/>
    </source>
</evidence>
<dbReference type="PANTHER" id="PTHR43077:SF10">
    <property type="entry name" value="TRANSPORT PERMEASE PROTEIN"/>
    <property type="match status" value="1"/>
</dbReference>
<dbReference type="Pfam" id="PF12698">
    <property type="entry name" value="ABC2_membrane_3"/>
    <property type="match status" value="1"/>
</dbReference>
<sequence length="423" mass="46479">MIWQIMKKQGLTLLRNPVQLLLLVGLPIILIAILGTALAGTMNGEPSAIDVKIAVVEHGDEEEQVNRFMNSIENENALPPEAVEGTQASIDGLMPVRTLKEDVFGNDDLENMVDVHEAAPSEHDELLNDDTYTAVIEVPENFSYDMLEYIVLDKPVQPELKISRNETQEIGGSIVKGIIQQYQEQLTLGTFLSKNGMNMGAVELDEESITGDTTSVDQKSPVTAKAYYAVGMVVMNVLFLASTIGSMAFLEKKIHVFDRVILGNMSRWVYFTGVLLSGMLLSFLHLLIVYGFAWLFFGVSWPDIMAFFTVTLAYAMAVGGIAVLLTAISYRFNSELITNFFSGIIVTIMAFIGGSFFPIGETSEFFRKIGNFTPNGAGMSAYLTILRGDGIPEVWHHVLFLGIFAMVAIILAALSFPKRGMSA</sequence>
<keyword evidence="2 5" id="KW-0812">Transmembrane</keyword>
<evidence type="ECO:0000259" key="6">
    <source>
        <dbReference type="Pfam" id="PF12698"/>
    </source>
</evidence>
<dbReference type="InterPro" id="IPR051328">
    <property type="entry name" value="T7SS_ABC-Transporter"/>
</dbReference>
<feature type="transmembrane region" description="Helical" evidence="5">
    <location>
        <begin position="394"/>
        <end position="416"/>
    </location>
</feature>
<dbReference type="EMBL" id="FOJW01000015">
    <property type="protein sequence ID" value="SFB31294.1"/>
    <property type="molecule type" value="Genomic_DNA"/>
</dbReference>
<dbReference type="RefSeq" id="WP_090240475.1">
    <property type="nucleotide sequence ID" value="NZ_FOJW01000015.1"/>
</dbReference>
<evidence type="ECO:0000256" key="4">
    <source>
        <dbReference type="ARBA" id="ARBA00023136"/>
    </source>
</evidence>
<dbReference type="Proteomes" id="UP000198642">
    <property type="component" value="Unassembled WGS sequence"/>
</dbReference>
<accession>A0A1I0ZZZ3</accession>
<protein>
    <submittedName>
        <fullName evidence="7">ABC-2 type transport system permease protein</fullName>
    </submittedName>
</protein>
<dbReference type="GO" id="GO:0016020">
    <property type="term" value="C:membrane"/>
    <property type="evidence" value="ECO:0007669"/>
    <property type="project" value="UniProtKB-SubCell"/>
</dbReference>
<feature type="domain" description="ABC-2 type transporter transmembrane" evidence="6">
    <location>
        <begin position="20"/>
        <end position="414"/>
    </location>
</feature>
<keyword evidence="8" id="KW-1185">Reference proteome</keyword>
<evidence type="ECO:0000256" key="5">
    <source>
        <dbReference type="SAM" id="Phobius"/>
    </source>
</evidence>
<feature type="transmembrane region" description="Helical" evidence="5">
    <location>
        <begin position="20"/>
        <end position="42"/>
    </location>
</feature>
<evidence type="ECO:0000256" key="1">
    <source>
        <dbReference type="ARBA" id="ARBA00004141"/>
    </source>
</evidence>
<keyword evidence="3 5" id="KW-1133">Transmembrane helix</keyword>